<feature type="transmembrane region" description="Helical" evidence="1">
    <location>
        <begin position="945"/>
        <end position="969"/>
    </location>
</feature>
<keyword evidence="1" id="KW-0812">Transmembrane</keyword>
<feature type="transmembrane region" description="Helical" evidence="1">
    <location>
        <begin position="1051"/>
        <end position="1074"/>
    </location>
</feature>
<proteinExistence type="predicted"/>
<feature type="transmembrane region" description="Helical" evidence="1">
    <location>
        <begin position="1003"/>
        <end position="1023"/>
    </location>
</feature>
<feature type="transmembrane region" description="Helical" evidence="1">
    <location>
        <begin position="20"/>
        <end position="40"/>
    </location>
</feature>
<keyword evidence="1" id="KW-1133">Transmembrane helix</keyword>
<organism evidence="2 3">
    <name type="scientific">Candidatus Lokiarchaeum ossiferum</name>
    <dbReference type="NCBI Taxonomy" id="2951803"/>
    <lineage>
        <taxon>Archaea</taxon>
        <taxon>Promethearchaeati</taxon>
        <taxon>Promethearchaeota</taxon>
        <taxon>Promethearchaeia</taxon>
        <taxon>Promethearchaeales</taxon>
        <taxon>Promethearchaeaceae</taxon>
        <taxon>Candidatus Lokiarchaeum</taxon>
    </lineage>
</organism>
<feature type="transmembrane region" description="Helical" evidence="1">
    <location>
        <begin position="373"/>
        <end position="393"/>
    </location>
</feature>
<dbReference type="PANTHER" id="PTHR30572">
    <property type="entry name" value="MEMBRANE COMPONENT OF TRANSPORTER-RELATED"/>
    <property type="match status" value="1"/>
</dbReference>
<dbReference type="PANTHER" id="PTHR30572:SF4">
    <property type="entry name" value="ABC TRANSPORTER PERMEASE YTRF"/>
    <property type="match status" value="1"/>
</dbReference>
<evidence type="ECO:0000256" key="1">
    <source>
        <dbReference type="SAM" id="Phobius"/>
    </source>
</evidence>
<name>A0ABY6HP48_9ARCH</name>
<protein>
    <recommendedName>
        <fullName evidence="4">ABC3 transporter permease protein domain-containing protein</fullName>
    </recommendedName>
</protein>
<gene>
    <name evidence="2" type="ORF">NEF87_001486</name>
</gene>
<evidence type="ECO:0000313" key="3">
    <source>
        <dbReference type="Proteomes" id="UP001208689"/>
    </source>
</evidence>
<evidence type="ECO:0008006" key="4">
    <source>
        <dbReference type="Google" id="ProtNLM"/>
    </source>
</evidence>
<keyword evidence="3" id="KW-1185">Reference proteome</keyword>
<keyword evidence="1" id="KW-0472">Membrane</keyword>
<feature type="transmembrane region" description="Helical" evidence="1">
    <location>
        <begin position="600"/>
        <end position="622"/>
    </location>
</feature>
<dbReference type="InterPro" id="IPR050250">
    <property type="entry name" value="Macrolide_Exporter_MacB"/>
</dbReference>
<dbReference type="Proteomes" id="UP001208689">
    <property type="component" value="Chromosome"/>
</dbReference>
<feature type="transmembrane region" description="Helical" evidence="1">
    <location>
        <begin position="565"/>
        <end position="588"/>
    </location>
</feature>
<sequence length="1099" mass="126569">MFKYTSFQFNQIRSNFKRDYIILFCISLSISMIVGLGYFYEASQKEIFSSKFTNISDFEIPHYQLQKNEFGTLISIPRVKFSENFHQDDQKILNEIEKSSLLIENVGRYGIINMKEAFFCLPTYPNHKSNATTPYAYKKELNGTEVQLMVFDDDFYTSSRFSEYIKIISGKAPETENEVMIDYCTALKYNLTVGKISTLHLKTGSFFSDPNLQLPVTTHLHDFEISNINISGIYLPSVYNFTIDLTTFHHSYNYEDYLTKKNYIENNEIDSPAILSWYNFTGPDWKHPFQKLYTRIDVHPEAFKYLRSTWTHSGYILSYQRDLLNYDQLSNQLNLIGVQAYNLSINIPPDESMVNYLGHQLDLIHKDIQKTKFAIQILNIPTIIFAIVLGLNFTQSNTKKKIEEILYLKNKGVSMTLIKKQLIMYVVSSSLFCSIAADLIGISTFFIYRAFLSPILLNNTNSQLFPYISSFTLFFSLLLSIILNLVITIPFMMKIKQFKFLNEKNRIGEGELNENILLNRLENPQKKAKHIDLKKFSKKFSQKEKKYLSEYDSKKKSKVSLRTKLLLFFGHFPILLLLLLWIGISIRLPDSLIDIVNNIVNYYILIEILSILGIAMIVAGIVRIFTIDRPNLFYAISRRFSRIFVKDYDKFVGFEIIREKKWSKIFLVFSIFAALLVSSNILYHGKYQNQKIVQNFVIGADLKITNHELNYQNLSKVNDLEQLLLSYKLSETGENLISDVSTVLMEPQVDIKLISESEQLIISSTLISLDIPKYLSIIKDNGKMMPYPLFSQQIRKIDQKNTQNSGLCDVIVSKTLLESSKLQIGQEISISQNLFNSTTNQFDRFYFSAVIIDAIDLLPGVSNIQSSNFVLIDVDGLQSLESNVQIKEMIHLCTLNNVGNNLESTINDLIGVCFKNEKSNIAYQSYAENWNNLDTTLMTFDYGSYGFYGIIFTDLILIGFMLTVEIIFMEYLIYKKNHKIEANLIGRGISHNKFNQIILTESTVIFSLAIFMGCALSLCYTGLLNHIGLQYSNSEQNYPINLFLFPPYLDVGTIALILTLIFISIELILLISVISNNRTARKPNIKNQDKLIKINLSQV</sequence>
<reference evidence="2" key="1">
    <citation type="submission" date="2022-09" db="EMBL/GenBank/DDBJ databases">
        <title>Actin cytoskeleton and complex cell architecture in an #Asgard archaeon.</title>
        <authorList>
            <person name="Ponce Toledo R.I."/>
            <person name="Schleper C."/>
            <person name="Rodrigues Oliveira T."/>
            <person name="Wollweber F."/>
            <person name="Xu J."/>
            <person name="Rittmann S."/>
            <person name="Klingl A."/>
            <person name="Pilhofer M."/>
        </authorList>
    </citation>
    <scope>NUCLEOTIDE SEQUENCE</scope>
    <source>
        <strain evidence="2">B-35</strain>
    </source>
</reference>
<dbReference type="EMBL" id="CP104013">
    <property type="protein sequence ID" value="UYP45201.1"/>
    <property type="molecule type" value="Genomic_DNA"/>
</dbReference>
<feature type="transmembrane region" description="Helical" evidence="1">
    <location>
        <begin position="422"/>
        <end position="448"/>
    </location>
</feature>
<evidence type="ECO:0000313" key="2">
    <source>
        <dbReference type="EMBL" id="UYP45201.1"/>
    </source>
</evidence>
<feature type="transmembrane region" description="Helical" evidence="1">
    <location>
        <begin position="468"/>
        <end position="492"/>
    </location>
</feature>
<feature type="transmembrane region" description="Helical" evidence="1">
    <location>
        <begin position="665"/>
        <end position="683"/>
    </location>
</feature>
<accession>A0ABY6HP48</accession>